<organism evidence="2 3">
    <name type="scientific">Helianthus annuus</name>
    <name type="common">Common sunflower</name>
    <dbReference type="NCBI Taxonomy" id="4232"/>
    <lineage>
        <taxon>Eukaryota</taxon>
        <taxon>Viridiplantae</taxon>
        <taxon>Streptophyta</taxon>
        <taxon>Embryophyta</taxon>
        <taxon>Tracheophyta</taxon>
        <taxon>Spermatophyta</taxon>
        <taxon>Magnoliopsida</taxon>
        <taxon>eudicotyledons</taxon>
        <taxon>Gunneridae</taxon>
        <taxon>Pentapetalae</taxon>
        <taxon>asterids</taxon>
        <taxon>campanulids</taxon>
        <taxon>Asterales</taxon>
        <taxon>Asteraceae</taxon>
        <taxon>Asteroideae</taxon>
        <taxon>Heliantheae alliance</taxon>
        <taxon>Heliantheae</taxon>
        <taxon>Helianthus</taxon>
    </lineage>
</organism>
<feature type="region of interest" description="Disordered" evidence="1">
    <location>
        <begin position="158"/>
        <end position="188"/>
    </location>
</feature>
<proteinExistence type="predicted"/>
<keyword evidence="3" id="KW-1185">Reference proteome</keyword>
<protein>
    <submittedName>
        <fullName evidence="2">Uncharacterized protein</fullName>
    </submittedName>
</protein>
<evidence type="ECO:0000256" key="1">
    <source>
        <dbReference type="SAM" id="MobiDB-lite"/>
    </source>
</evidence>
<dbReference type="EMBL" id="MNCJ02000318">
    <property type="protein sequence ID" value="KAF5815926.1"/>
    <property type="molecule type" value="Genomic_DNA"/>
</dbReference>
<sequence>MAAGAATSSVGVTAPSGSAAVTAAELTSPTRALKKRKTFTVPALIAFEAMQVAYALPLGSTVGVQVEDVSSSLLASVDTMPSATSGPGLSELIFQASVTANVSCTLPPHMPTTAMAMTTSPVFTSLPSSIPPSSLFDSPFSVFSATGKETPTVLATHEATSAGDTAVSDAGGSSSGIANDGARLGDDL</sequence>
<accession>A0A9K3JIZ8</accession>
<comment type="caution">
    <text evidence="2">The sequence shown here is derived from an EMBL/GenBank/DDBJ whole genome shotgun (WGS) entry which is preliminary data.</text>
</comment>
<dbReference type="Gramene" id="mRNA:HanXRQr2_Chr03g0128641">
    <property type="protein sequence ID" value="mRNA:HanXRQr2_Chr03g0128641"/>
    <property type="gene ID" value="HanXRQr2_Chr03g0128641"/>
</dbReference>
<dbReference type="AlphaFoldDB" id="A0A9K3JIZ8"/>
<evidence type="ECO:0000313" key="2">
    <source>
        <dbReference type="EMBL" id="KAF5815926.1"/>
    </source>
</evidence>
<dbReference type="Proteomes" id="UP000215914">
    <property type="component" value="Unassembled WGS sequence"/>
</dbReference>
<reference evidence="2" key="1">
    <citation type="journal article" date="2017" name="Nature">
        <title>The sunflower genome provides insights into oil metabolism, flowering and Asterid evolution.</title>
        <authorList>
            <person name="Badouin H."/>
            <person name="Gouzy J."/>
            <person name="Grassa C.J."/>
            <person name="Murat F."/>
            <person name="Staton S.E."/>
            <person name="Cottret L."/>
            <person name="Lelandais-Briere C."/>
            <person name="Owens G.L."/>
            <person name="Carrere S."/>
            <person name="Mayjonade B."/>
            <person name="Legrand L."/>
            <person name="Gill N."/>
            <person name="Kane N.C."/>
            <person name="Bowers J.E."/>
            <person name="Hubner S."/>
            <person name="Bellec A."/>
            <person name="Berard A."/>
            <person name="Berges H."/>
            <person name="Blanchet N."/>
            <person name="Boniface M.C."/>
            <person name="Brunel D."/>
            <person name="Catrice O."/>
            <person name="Chaidir N."/>
            <person name="Claudel C."/>
            <person name="Donnadieu C."/>
            <person name="Faraut T."/>
            <person name="Fievet G."/>
            <person name="Helmstetter N."/>
            <person name="King M."/>
            <person name="Knapp S.J."/>
            <person name="Lai Z."/>
            <person name="Le Paslier M.C."/>
            <person name="Lippi Y."/>
            <person name="Lorenzon L."/>
            <person name="Mandel J.R."/>
            <person name="Marage G."/>
            <person name="Marchand G."/>
            <person name="Marquand E."/>
            <person name="Bret-Mestries E."/>
            <person name="Morien E."/>
            <person name="Nambeesan S."/>
            <person name="Nguyen T."/>
            <person name="Pegot-Espagnet P."/>
            <person name="Pouilly N."/>
            <person name="Raftis F."/>
            <person name="Sallet E."/>
            <person name="Schiex T."/>
            <person name="Thomas J."/>
            <person name="Vandecasteele C."/>
            <person name="Vares D."/>
            <person name="Vear F."/>
            <person name="Vautrin S."/>
            <person name="Crespi M."/>
            <person name="Mangin B."/>
            <person name="Burke J.M."/>
            <person name="Salse J."/>
            <person name="Munos S."/>
            <person name="Vincourt P."/>
            <person name="Rieseberg L.H."/>
            <person name="Langlade N.B."/>
        </authorList>
    </citation>
    <scope>NUCLEOTIDE SEQUENCE</scope>
    <source>
        <tissue evidence="2">Leaves</tissue>
    </source>
</reference>
<evidence type="ECO:0000313" key="3">
    <source>
        <dbReference type="Proteomes" id="UP000215914"/>
    </source>
</evidence>
<reference evidence="2" key="2">
    <citation type="submission" date="2020-06" db="EMBL/GenBank/DDBJ databases">
        <title>Helianthus annuus Genome sequencing and assembly Release 2.</title>
        <authorList>
            <person name="Gouzy J."/>
            <person name="Langlade N."/>
            <person name="Munos S."/>
        </authorList>
    </citation>
    <scope>NUCLEOTIDE SEQUENCE</scope>
    <source>
        <tissue evidence="2">Leaves</tissue>
    </source>
</reference>
<gene>
    <name evidence="2" type="ORF">HanXRQr2_Chr03g0128641</name>
</gene>
<name>A0A9K3JIZ8_HELAN</name>